<dbReference type="PANTHER" id="PTHR33359">
    <property type="entry name" value="MOLYBDOPTERIN SYNTHASE SULFUR CARRIER SUBUNIT"/>
    <property type="match status" value="1"/>
</dbReference>
<dbReference type="Gene3D" id="3.10.20.30">
    <property type="match status" value="1"/>
</dbReference>
<organism evidence="4 5">
    <name type="scientific">Phormidium tenue NIES-30</name>
    <dbReference type="NCBI Taxonomy" id="549789"/>
    <lineage>
        <taxon>Bacteria</taxon>
        <taxon>Bacillati</taxon>
        <taxon>Cyanobacteriota</taxon>
        <taxon>Cyanophyceae</taxon>
        <taxon>Oscillatoriophycideae</taxon>
        <taxon>Oscillatoriales</taxon>
        <taxon>Oscillatoriaceae</taxon>
        <taxon>Phormidium</taxon>
    </lineage>
</organism>
<dbReference type="InterPro" id="IPR012675">
    <property type="entry name" value="Beta-grasp_dom_sf"/>
</dbReference>
<dbReference type="STRING" id="549789.NIES30_21370"/>
<evidence type="ECO:0000256" key="1">
    <source>
        <dbReference type="ARBA" id="ARBA00022741"/>
    </source>
</evidence>
<dbReference type="CDD" id="cd00754">
    <property type="entry name" value="Ubl_MoaD"/>
    <property type="match status" value="1"/>
</dbReference>
<evidence type="ECO:0000313" key="5">
    <source>
        <dbReference type="Proteomes" id="UP000185557"/>
    </source>
</evidence>
<dbReference type="Proteomes" id="UP000185557">
    <property type="component" value="Unassembled WGS sequence"/>
</dbReference>
<dbReference type="EMBL" id="MRCG01000020">
    <property type="protein sequence ID" value="OKH44788.1"/>
    <property type="molecule type" value="Genomic_DNA"/>
</dbReference>
<dbReference type="OrthoDB" id="200013at2"/>
<evidence type="ECO:0000256" key="2">
    <source>
        <dbReference type="ARBA" id="ARBA00024200"/>
    </source>
</evidence>
<dbReference type="GO" id="GO:1990133">
    <property type="term" value="C:molybdopterin adenylyltransferase complex"/>
    <property type="evidence" value="ECO:0007669"/>
    <property type="project" value="TreeGrafter"/>
</dbReference>
<dbReference type="AlphaFoldDB" id="A0A1U7IZT4"/>
<evidence type="ECO:0000313" key="4">
    <source>
        <dbReference type="EMBL" id="OKH44788.1"/>
    </source>
</evidence>
<dbReference type="GO" id="GO:0006777">
    <property type="term" value="P:Mo-molybdopterin cofactor biosynthetic process"/>
    <property type="evidence" value="ECO:0007669"/>
    <property type="project" value="InterPro"/>
</dbReference>
<keyword evidence="1" id="KW-0547">Nucleotide-binding</keyword>
<accession>A0A1U7IZT4</accession>
<dbReference type="UniPathway" id="UPA00344"/>
<sequence>MPEPISITVKLFAIYQEAYGQPEVQWQFSEGATVGAVRDRALAEHPKLEAWRDRTRLGLNLQFVADDTPLKDGDEVVLIPPVSGG</sequence>
<comment type="similarity">
    <text evidence="2">Belongs to the MoaD family.</text>
</comment>
<keyword evidence="5" id="KW-1185">Reference proteome</keyword>
<evidence type="ECO:0000256" key="3">
    <source>
        <dbReference type="ARBA" id="ARBA00024247"/>
    </source>
</evidence>
<dbReference type="SUPFAM" id="SSF54285">
    <property type="entry name" value="MoaD/ThiS"/>
    <property type="match status" value="1"/>
</dbReference>
<gene>
    <name evidence="4" type="ORF">NIES30_21370</name>
</gene>
<dbReference type="InterPro" id="IPR016155">
    <property type="entry name" value="Mopterin_synth/thiamin_S_b"/>
</dbReference>
<comment type="caution">
    <text evidence="4">The sequence shown here is derived from an EMBL/GenBank/DDBJ whole genome shotgun (WGS) entry which is preliminary data.</text>
</comment>
<name>A0A1U7IZT4_9CYAN</name>
<dbReference type="PANTHER" id="PTHR33359:SF1">
    <property type="entry name" value="MOLYBDOPTERIN SYNTHASE SULFUR CARRIER SUBUNIT"/>
    <property type="match status" value="1"/>
</dbReference>
<dbReference type="InterPro" id="IPR003749">
    <property type="entry name" value="ThiS/MoaD-like"/>
</dbReference>
<protein>
    <recommendedName>
        <fullName evidence="3">Molybdopterin synthase sulfur carrier subunit</fullName>
    </recommendedName>
</protein>
<dbReference type="Pfam" id="PF02597">
    <property type="entry name" value="ThiS"/>
    <property type="match status" value="1"/>
</dbReference>
<reference evidence="4 5" key="1">
    <citation type="submission" date="2016-11" db="EMBL/GenBank/DDBJ databases">
        <title>Draft Genome Sequences of Nine Cyanobacterial Strains from Diverse Habitats.</title>
        <authorList>
            <person name="Zhu T."/>
            <person name="Hou S."/>
            <person name="Lu X."/>
            <person name="Hess W.R."/>
        </authorList>
    </citation>
    <scope>NUCLEOTIDE SEQUENCE [LARGE SCALE GENOMIC DNA]</scope>
    <source>
        <strain evidence="4 5">NIES-30</strain>
    </source>
</reference>
<dbReference type="GO" id="GO:0000166">
    <property type="term" value="F:nucleotide binding"/>
    <property type="evidence" value="ECO:0007669"/>
    <property type="project" value="UniProtKB-KW"/>
</dbReference>
<dbReference type="InterPro" id="IPR044672">
    <property type="entry name" value="MOCS2A"/>
</dbReference>
<proteinExistence type="inferred from homology"/>